<keyword evidence="1" id="KW-1133">Transmembrane helix</keyword>
<proteinExistence type="predicted"/>
<evidence type="ECO:0000256" key="1">
    <source>
        <dbReference type="SAM" id="Phobius"/>
    </source>
</evidence>
<feature type="transmembrane region" description="Helical" evidence="1">
    <location>
        <begin position="382"/>
        <end position="403"/>
    </location>
</feature>
<name>A0A3B0WZY7_9ZZZZ</name>
<dbReference type="AlphaFoldDB" id="A0A3B0WZY7"/>
<protein>
    <submittedName>
        <fullName evidence="2">Uncharacterized protein</fullName>
    </submittedName>
</protein>
<sequence>MDNKERLRALAKSFKLPIPINADEDALKGVIAEAMVKGDIIVVKHSRLAAPPKRLVEEPLTSADLPQTFDSAPITPAVIAELDNGLNQSAQAATLIKAAEDGTPFCKVCKKTEQAIAPASINETRSKDSNVALIVAAVVGTAPVVGSKISDNILGPVTPEEEPQFFTELEFLYEDNSVIEEGVAYVATFSDGSQQAGTLDNKGFARIDGIPEGQVDVVFGDPEAEKQLATARTELNTYLKGVVAETQARAKPLDAELNKLNALQQGVVLTGALLTGLYDEALDVAAAAKQIAETGIDMFNEIDEARQKALIIITQGDMDAVKQALEDLAAYGEETLDTLQQVYDTLQLLYTDDEIKNLLIDFPGRYFSAMPAVEKARAASGLALSLLFALITAGAGAAATAATKTPMFMKAAKKIQDIVGLLKKVKFNRIQRKPNNQKIAASTSKPKINTLEKKPAKTARPKIISKTNPTSSVAAASIAARQGIPPQSLDDAVNRVTGMRKEIVDNGYQTKYSDSALRDMANTNQVANEQYQVRFMEARFLQNWQTPDIPLSGQMGVTFKGQNSEGIKYWSTSFDQLEDADTDPQLIAQKVGIPYNANNKYALVIVDNQKAAQITGAQAITPSFNELGKFAKRELPDIDPKKVDQVYTPEYQKKYAGLYGEAGQKGMDVWKKDDRKDFNALLESKGESTELFEARLTLHDKLGSNEEFLGNGLTKNLINSADQQYGVVETFTFEHTPQNLATLKENGAIKILDKLTPIGK</sequence>
<keyword evidence="1" id="KW-0472">Membrane</keyword>
<accession>A0A3B0WZY7</accession>
<organism evidence="2">
    <name type="scientific">hydrothermal vent metagenome</name>
    <dbReference type="NCBI Taxonomy" id="652676"/>
    <lineage>
        <taxon>unclassified sequences</taxon>
        <taxon>metagenomes</taxon>
        <taxon>ecological metagenomes</taxon>
    </lineage>
</organism>
<dbReference type="EMBL" id="UOFF01000195">
    <property type="protein sequence ID" value="VAW56207.1"/>
    <property type="molecule type" value="Genomic_DNA"/>
</dbReference>
<gene>
    <name evidence="2" type="ORF">MNBD_GAMMA07-2447</name>
</gene>
<reference evidence="2" key="1">
    <citation type="submission" date="2018-06" db="EMBL/GenBank/DDBJ databases">
        <authorList>
            <person name="Zhirakovskaya E."/>
        </authorList>
    </citation>
    <scope>NUCLEOTIDE SEQUENCE</scope>
</reference>
<keyword evidence="1" id="KW-0812">Transmembrane</keyword>
<evidence type="ECO:0000313" key="2">
    <source>
        <dbReference type="EMBL" id="VAW56207.1"/>
    </source>
</evidence>